<sequence>MTLGTKKENVILPLRKERHLFRCTMDNIDKIVDDILSQLRLHDVMKRKAWIHVYTARQNLKPVIDRLLVKATEYYKVPFPTLERLEWFLKEVFSHQVDIFQKPAPYPEPSNHLLLTVGGLSAIIFDYEESVYA</sequence>
<dbReference type="KEGG" id="vg:6372289"/>
<protein>
    <submittedName>
        <fullName evidence="1">Uncharacterized protein</fullName>
    </submittedName>
</protein>
<keyword evidence="2" id="KW-1185">Reference proteome</keyword>
<organism evidence="1 2">
    <name type="scientific">Pseudomonas phage 201phi2-1</name>
    <name type="common">Pseudomonas chlororaphis phage 201phi2-1</name>
    <dbReference type="NCBI Taxonomy" id="198110"/>
    <lineage>
        <taxon>Viruses</taxon>
        <taxon>Duplodnaviria</taxon>
        <taxon>Heunggongvirae</taxon>
        <taxon>Uroviricota</taxon>
        <taxon>Caudoviricetes</taxon>
        <taxon>Chimalliviridae</taxon>
        <taxon>Serwervirus</taxon>
        <taxon>Serwervirus 201phi21</taxon>
    </lineage>
</organism>
<dbReference type="EMBL" id="EU197055">
    <property type="protein sequence ID" value="ABY63026.1"/>
    <property type="molecule type" value="Genomic_DNA"/>
</dbReference>
<gene>
    <name evidence="1" type="ORF">201phi2-1p196</name>
</gene>
<organismHost>
    <name type="scientific">Pseudomonas chlororaphis</name>
    <dbReference type="NCBI Taxonomy" id="587753"/>
</organismHost>
<proteinExistence type="predicted"/>
<evidence type="ECO:0000313" key="2">
    <source>
        <dbReference type="Proteomes" id="UP000002421"/>
    </source>
</evidence>
<accession>B3FJ59</accession>
<evidence type="ECO:0000313" key="1">
    <source>
        <dbReference type="EMBL" id="ABY63026.1"/>
    </source>
</evidence>
<dbReference type="RefSeq" id="YP_001956920.1">
    <property type="nucleotide sequence ID" value="NC_010821.1"/>
</dbReference>
<dbReference type="Proteomes" id="UP000002421">
    <property type="component" value="Segment"/>
</dbReference>
<name>B3FJ59_BP201</name>
<reference evidence="1 2" key="1">
    <citation type="journal article" date="2008" name="Virology">
        <title>Characterization of Pseudomonas chlororaphis myovirus 201varphi2-1 via genomic sequencing, mass spectrometry, and electron microscopy.</title>
        <authorList>
            <person name="Thomas J.A."/>
            <person name="Rolando M.R."/>
            <person name="Carroll C.A."/>
            <person name="Shen P.S."/>
            <person name="Belnap D.M."/>
            <person name="Weintraub S.T."/>
            <person name="Serwer P."/>
            <person name="Hardies S.C."/>
        </authorList>
    </citation>
    <scope>NUCLEOTIDE SEQUENCE</scope>
</reference>